<accession>A0A8S1GQG3</accession>
<dbReference type="PROSITE" id="PS50041">
    <property type="entry name" value="C_TYPE_LECTIN_2"/>
    <property type="match status" value="1"/>
</dbReference>
<dbReference type="PANTHER" id="PTHR20910:SF1">
    <property type="entry name" value="SUPEROXIDE DISMUTASE COPPER_ZINC BINDING DOMAIN-CONTAINING PROTEIN"/>
    <property type="match status" value="1"/>
</dbReference>
<name>A0A8S1GQG3_9PELO</name>
<organism evidence="4 5">
    <name type="scientific">Caenorhabditis auriculariae</name>
    <dbReference type="NCBI Taxonomy" id="2777116"/>
    <lineage>
        <taxon>Eukaryota</taxon>
        <taxon>Metazoa</taxon>
        <taxon>Ecdysozoa</taxon>
        <taxon>Nematoda</taxon>
        <taxon>Chromadorea</taxon>
        <taxon>Rhabditida</taxon>
        <taxon>Rhabditina</taxon>
        <taxon>Rhabditomorpha</taxon>
        <taxon>Rhabditoidea</taxon>
        <taxon>Rhabditidae</taxon>
        <taxon>Peloderinae</taxon>
        <taxon>Caenorhabditis</taxon>
    </lineage>
</organism>
<dbReference type="SUPFAM" id="SSF56436">
    <property type="entry name" value="C-type lectin-like"/>
    <property type="match status" value="1"/>
</dbReference>
<evidence type="ECO:0000256" key="1">
    <source>
        <dbReference type="SAM" id="MobiDB-lite"/>
    </source>
</evidence>
<dbReference type="EMBL" id="CAJGYM010000002">
    <property type="protein sequence ID" value="CAD6185134.1"/>
    <property type="molecule type" value="Genomic_DNA"/>
</dbReference>
<evidence type="ECO:0000313" key="5">
    <source>
        <dbReference type="Proteomes" id="UP000835052"/>
    </source>
</evidence>
<feature type="region of interest" description="Disordered" evidence="1">
    <location>
        <begin position="1091"/>
        <end position="1140"/>
    </location>
</feature>
<evidence type="ECO:0000256" key="2">
    <source>
        <dbReference type="SAM" id="SignalP"/>
    </source>
</evidence>
<dbReference type="PANTHER" id="PTHR20910">
    <property type="entry name" value="AGAP001623-PA"/>
    <property type="match status" value="1"/>
</dbReference>
<keyword evidence="5" id="KW-1185">Reference proteome</keyword>
<protein>
    <recommendedName>
        <fullName evidence="3">C-type lectin domain-containing protein</fullName>
    </recommendedName>
</protein>
<dbReference type="InterPro" id="IPR053257">
    <property type="entry name" value="Cu-only_SOD"/>
</dbReference>
<evidence type="ECO:0000259" key="3">
    <source>
        <dbReference type="PROSITE" id="PS50041"/>
    </source>
</evidence>
<feature type="signal peptide" evidence="2">
    <location>
        <begin position="1"/>
        <end position="20"/>
    </location>
</feature>
<feature type="domain" description="C-type lectin" evidence="3">
    <location>
        <begin position="873"/>
        <end position="992"/>
    </location>
</feature>
<feature type="chain" id="PRO_5035933488" description="C-type lectin domain-containing protein" evidence="2">
    <location>
        <begin position="21"/>
        <end position="1214"/>
    </location>
</feature>
<dbReference type="SMART" id="SM00034">
    <property type="entry name" value="CLECT"/>
    <property type="match status" value="1"/>
</dbReference>
<dbReference type="InterPro" id="IPR016186">
    <property type="entry name" value="C-type_lectin-like/link_sf"/>
</dbReference>
<dbReference type="Gene3D" id="3.10.100.10">
    <property type="entry name" value="Mannose-Binding Protein A, subunit A"/>
    <property type="match status" value="1"/>
</dbReference>
<comment type="caution">
    <text evidence="4">The sequence shown here is derived from an EMBL/GenBank/DDBJ whole genome shotgun (WGS) entry which is preliminary data.</text>
</comment>
<dbReference type="GO" id="GO:0046872">
    <property type="term" value="F:metal ion binding"/>
    <property type="evidence" value="ECO:0007669"/>
    <property type="project" value="InterPro"/>
</dbReference>
<dbReference type="GO" id="GO:0006801">
    <property type="term" value="P:superoxide metabolic process"/>
    <property type="evidence" value="ECO:0007669"/>
    <property type="project" value="InterPro"/>
</dbReference>
<feature type="compositionally biased region" description="Low complexity" evidence="1">
    <location>
        <begin position="1095"/>
        <end position="1105"/>
    </location>
</feature>
<gene>
    <name evidence="4" type="ORF">CAUJ_LOCUS1053</name>
</gene>
<evidence type="ECO:0000313" key="4">
    <source>
        <dbReference type="EMBL" id="CAD6185134.1"/>
    </source>
</evidence>
<dbReference type="Gene3D" id="2.60.40.200">
    <property type="entry name" value="Superoxide dismutase, copper/zinc binding domain"/>
    <property type="match status" value="1"/>
</dbReference>
<dbReference type="AlphaFoldDB" id="A0A8S1GQG3"/>
<dbReference type="InterPro" id="IPR036423">
    <property type="entry name" value="SOD-like_Cu/Zn_dom_sf"/>
</dbReference>
<sequence>MVGFWLTVLFSVLLTDFAFATVPFYRTLLYGEKLKGFLTISPADDHGDMYVLSFDIRQKPPGNLRWGVHMSSAPYDMAVMTDNCKRVKKSPPIVKNVTLADSTIAGAGLAGNAVVISGDNSEVLACATVILPGQELKHASFHAEPIEGHVHIIPVKNNTIRLLPDLKYMRKYDDIEPSKVIMTWAFVESCEKPIEQFSDGSEIGVDSRATFVYDLPANYSLQSLMLLRAGQPFACASIQNVEPRTIKALGVTLTQAHYFESVRTITNPAPSELHVRDDCLDISTEVIHESYEAYYPSINIFGSETIMLKSLVAKGTCSVLRPQFARPAAFANFVHPIIGRIAIVDTSDKVLLTGELRNVFDEMATRATVQVSDKFAETTVCSHASCDDCFLVQDAAVVVGKNEPDVSLMGVFPWFDITLMRSVIVDLQWMKICANLTQLPQGAISMHALIKRISPVSAPTVASIVALEYPANNYTEVLINKRQKFSHTAAHFRPLDRSVTNGPPCGEQNLGPTKNVNWINSIRTKLGGKKKMILGCVIVNENLVTGPKSIMGTSILLSEGNEVFCGHFEPLSERSVAFATFTEPYAGYIKLTQFTSTNYENLLPTEVYYSIQQANTNQRTMHSEPVEWEVVSQQNMTCRTALVFNPFQVNDTDCIPGKNELCPIGSTSKKSGNLISNSKNHVVTPNLPLNGPYSVVGKSIRLKSTRNPALISCEPLKKVTEASFRWIVSSNMSLSAIQAAVAKKANIELYKIEVDYTRELFQARCSIYRITILEEDEKLAMILELFDMEARKFKDDEDFSCGGDSRKSPGLHRLKDQKLRVLMMMSCSSWPSAKMDPGGALAWALLLFVCLDSASAEICSEPDSCPEGWNTTNFGSCIQYVWEEDQDWISAQKICNERKGNLLMIETEEEFSLFRKWFENVKQEIWIGYTDAKVEDNFTGVDETANSLQPFAANKKMMMPNNDQSDCVTVKYTEPTPFAVEPCNLKLPFICEMKRDWTTTIYPPNEETIEEGYNSICWKQREGARVHAAESALPPPRDSEVLPISHRSEIVQHLPSTNVVAPAPAPVPVPPKLPETINLPPKPLSEFRTIENHLTSPRRVTTRPTSENRISEEVDLPSDDSNEKTAPETVQKTLDEELPRGDADYQKLVSRPHPAPRSLPPLPIRESTFHSLNTRDESFLKTRRTQELFERPRMDVLDNVSAISLDEFWSNAKS</sequence>
<dbReference type="OrthoDB" id="5915086at2759"/>
<dbReference type="CDD" id="cd00037">
    <property type="entry name" value="CLECT"/>
    <property type="match status" value="1"/>
</dbReference>
<dbReference type="InterPro" id="IPR016187">
    <property type="entry name" value="CTDL_fold"/>
</dbReference>
<keyword evidence="2" id="KW-0732">Signal</keyword>
<reference evidence="4" key="1">
    <citation type="submission" date="2020-10" db="EMBL/GenBank/DDBJ databases">
        <authorList>
            <person name="Kikuchi T."/>
        </authorList>
    </citation>
    <scope>NUCLEOTIDE SEQUENCE</scope>
    <source>
        <strain evidence="4">NKZ352</strain>
    </source>
</reference>
<proteinExistence type="predicted"/>
<dbReference type="Pfam" id="PF00059">
    <property type="entry name" value="Lectin_C"/>
    <property type="match status" value="1"/>
</dbReference>
<dbReference type="Proteomes" id="UP000835052">
    <property type="component" value="Unassembled WGS sequence"/>
</dbReference>
<dbReference type="InterPro" id="IPR001304">
    <property type="entry name" value="C-type_lectin-like"/>
</dbReference>